<name>A0ABR7M8H4_9BACT</name>
<sequence length="196" mass="22783">MIAPARIQFLKERIARYDDQTAYRELYVAFYPSLFQFANGFIKSRQSAEEIVSDVFITIWEKRNRLEHVSNLKLYLFTSTRNASLNYLDRNNKVLTTDLSELPVEMGSLNYDPEKMMITAEMKRMIHDAVQKLPSRCKLIFKLVKEDELKYREVAELLKLSVKTVEAQMTIALKRIGEVVRFDINKTVSASGSSKK</sequence>
<keyword evidence="8" id="KW-1185">Reference proteome</keyword>
<comment type="caution">
    <text evidence="7">The sequence shown here is derived from an EMBL/GenBank/DDBJ whole genome shotgun (WGS) entry which is preliminary data.</text>
</comment>
<dbReference type="InterPro" id="IPR039425">
    <property type="entry name" value="RNA_pol_sigma-70-like"/>
</dbReference>
<dbReference type="InterPro" id="IPR014284">
    <property type="entry name" value="RNA_pol_sigma-70_dom"/>
</dbReference>
<evidence type="ECO:0000313" key="7">
    <source>
        <dbReference type="EMBL" id="MBC6491246.1"/>
    </source>
</evidence>
<dbReference type="InterPro" id="IPR007627">
    <property type="entry name" value="RNA_pol_sigma70_r2"/>
</dbReference>
<dbReference type="NCBIfam" id="TIGR02985">
    <property type="entry name" value="Sig70_bacteroi1"/>
    <property type="match status" value="1"/>
</dbReference>
<dbReference type="SUPFAM" id="SSF88946">
    <property type="entry name" value="Sigma2 domain of RNA polymerase sigma factors"/>
    <property type="match status" value="1"/>
</dbReference>
<dbReference type="PANTHER" id="PTHR43133:SF46">
    <property type="entry name" value="RNA POLYMERASE SIGMA-70 FACTOR ECF SUBFAMILY"/>
    <property type="match status" value="1"/>
</dbReference>
<dbReference type="Pfam" id="PF08281">
    <property type="entry name" value="Sigma70_r4_2"/>
    <property type="match status" value="1"/>
</dbReference>
<dbReference type="PANTHER" id="PTHR43133">
    <property type="entry name" value="RNA POLYMERASE ECF-TYPE SIGMA FACTO"/>
    <property type="match status" value="1"/>
</dbReference>
<evidence type="ECO:0000259" key="6">
    <source>
        <dbReference type="Pfam" id="PF08281"/>
    </source>
</evidence>
<feature type="domain" description="RNA polymerase sigma factor 70 region 4 type 2" evidence="6">
    <location>
        <begin position="124"/>
        <end position="176"/>
    </location>
</feature>
<dbReference type="Proteomes" id="UP000765802">
    <property type="component" value="Unassembled WGS sequence"/>
</dbReference>
<dbReference type="InterPro" id="IPR013249">
    <property type="entry name" value="RNA_pol_sigma70_r4_t2"/>
</dbReference>
<dbReference type="InterPro" id="IPR014327">
    <property type="entry name" value="RNA_pol_sigma70_bacteroid"/>
</dbReference>
<evidence type="ECO:0000313" key="8">
    <source>
        <dbReference type="Proteomes" id="UP000765802"/>
    </source>
</evidence>
<keyword evidence="3" id="KW-0731">Sigma factor</keyword>
<evidence type="ECO:0000256" key="2">
    <source>
        <dbReference type="ARBA" id="ARBA00023015"/>
    </source>
</evidence>
<evidence type="ECO:0000256" key="4">
    <source>
        <dbReference type="ARBA" id="ARBA00023163"/>
    </source>
</evidence>
<dbReference type="SUPFAM" id="SSF88659">
    <property type="entry name" value="Sigma3 and sigma4 domains of RNA polymerase sigma factors"/>
    <property type="match status" value="1"/>
</dbReference>
<protein>
    <submittedName>
        <fullName evidence="7">RNA polymerase sigma-70 factor</fullName>
    </submittedName>
</protein>
<evidence type="ECO:0000259" key="5">
    <source>
        <dbReference type="Pfam" id="PF04542"/>
    </source>
</evidence>
<organism evidence="7 8">
    <name type="scientific">Flavihumibacter stibioxidans</name>
    <dbReference type="NCBI Taxonomy" id="1834163"/>
    <lineage>
        <taxon>Bacteria</taxon>
        <taxon>Pseudomonadati</taxon>
        <taxon>Bacteroidota</taxon>
        <taxon>Chitinophagia</taxon>
        <taxon>Chitinophagales</taxon>
        <taxon>Chitinophagaceae</taxon>
        <taxon>Flavihumibacter</taxon>
    </lineage>
</organism>
<dbReference type="InterPro" id="IPR013325">
    <property type="entry name" value="RNA_pol_sigma_r2"/>
</dbReference>
<dbReference type="Gene3D" id="1.10.1740.10">
    <property type="match status" value="1"/>
</dbReference>
<feature type="domain" description="RNA polymerase sigma-70 region 2" evidence="5">
    <location>
        <begin position="26"/>
        <end position="92"/>
    </location>
</feature>
<dbReference type="InterPro" id="IPR013324">
    <property type="entry name" value="RNA_pol_sigma_r3/r4-like"/>
</dbReference>
<keyword evidence="2" id="KW-0805">Transcription regulation</keyword>
<reference evidence="7 8" key="1">
    <citation type="submission" date="2016-07" db="EMBL/GenBank/DDBJ databases">
        <title>Genome analysis of Flavihumibacter stibioxidans YS-17.</title>
        <authorList>
            <person name="Shi K."/>
            <person name="Han Y."/>
            <person name="Wang G."/>
        </authorList>
    </citation>
    <scope>NUCLEOTIDE SEQUENCE [LARGE SCALE GENOMIC DNA]</scope>
    <source>
        <strain evidence="7 8">YS-17</strain>
    </source>
</reference>
<keyword evidence="4" id="KW-0804">Transcription</keyword>
<dbReference type="InterPro" id="IPR036388">
    <property type="entry name" value="WH-like_DNA-bd_sf"/>
</dbReference>
<dbReference type="Pfam" id="PF04542">
    <property type="entry name" value="Sigma70_r2"/>
    <property type="match status" value="1"/>
</dbReference>
<dbReference type="Gene3D" id="1.10.10.10">
    <property type="entry name" value="Winged helix-like DNA-binding domain superfamily/Winged helix DNA-binding domain"/>
    <property type="match status" value="1"/>
</dbReference>
<dbReference type="EMBL" id="MBUA01000012">
    <property type="protein sequence ID" value="MBC6491246.1"/>
    <property type="molecule type" value="Genomic_DNA"/>
</dbReference>
<comment type="similarity">
    <text evidence="1">Belongs to the sigma-70 factor family. ECF subfamily.</text>
</comment>
<evidence type="ECO:0000256" key="1">
    <source>
        <dbReference type="ARBA" id="ARBA00010641"/>
    </source>
</evidence>
<gene>
    <name evidence="7" type="ORF">BC349_09395</name>
</gene>
<proteinExistence type="inferred from homology"/>
<dbReference type="NCBIfam" id="TIGR02937">
    <property type="entry name" value="sigma70-ECF"/>
    <property type="match status" value="1"/>
</dbReference>
<evidence type="ECO:0000256" key="3">
    <source>
        <dbReference type="ARBA" id="ARBA00023082"/>
    </source>
</evidence>
<accession>A0ABR7M8H4</accession>
<dbReference type="RefSeq" id="WP_187256556.1">
    <property type="nucleotide sequence ID" value="NZ_JBHULF010000014.1"/>
</dbReference>